<reference evidence="2" key="1">
    <citation type="submission" date="2018-05" db="EMBL/GenBank/DDBJ databases">
        <title>Proteins involved in passive avoidance of endoparasitoid Cotesia chilonis to evade its host Chilo suppressalis immune responses.</title>
        <authorList>
            <person name="Teng Z."/>
            <person name="Ye X."/>
            <person name="Wu H."/>
            <person name="Xiong S."/>
            <person name="Xu G."/>
            <person name="Fang Q."/>
            <person name="Ye G."/>
        </authorList>
    </citation>
    <scope>NUCLEOTIDE SEQUENCE</scope>
    <source>
        <tissue evidence="2">Ovary</tissue>
    </source>
</reference>
<evidence type="ECO:0000256" key="1">
    <source>
        <dbReference type="SAM" id="MobiDB-lite"/>
    </source>
</evidence>
<feature type="region of interest" description="Disordered" evidence="1">
    <location>
        <begin position="1"/>
        <end position="96"/>
    </location>
</feature>
<dbReference type="Pfam" id="PF11901">
    <property type="entry name" value="DM9"/>
    <property type="match status" value="1"/>
</dbReference>
<dbReference type="PANTHER" id="PTHR31649">
    <property type="entry name" value="AGAP009604-PA"/>
    <property type="match status" value="1"/>
</dbReference>
<protein>
    <submittedName>
        <fullName evidence="2">Uncharacterized protein</fullName>
    </submittedName>
</protein>
<evidence type="ECO:0000313" key="2">
    <source>
        <dbReference type="EMBL" id="QBB02004.1"/>
    </source>
</evidence>
<organism evidence="2">
    <name type="scientific">Cotesia chilonis</name>
    <dbReference type="NCBI Taxonomy" id="89804"/>
    <lineage>
        <taxon>Eukaryota</taxon>
        <taxon>Metazoa</taxon>
        <taxon>Ecdysozoa</taxon>
        <taxon>Arthropoda</taxon>
        <taxon>Hexapoda</taxon>
        <taxon>Insecta</taxon>
        <taxon>Pterygota</taxon>
        <taxon>Neoptera</taxon>
        <taxon>Endopterygota</taxon>
        <taxon>Hymenoptera</taxon>
        <taxon>Apocrita</taxon>
        <taxon>Ichneumonoidea</taxon>
        <taxon>Braconidae</taxon>
        <taxon>Microgastrinae</taxon>
        <taxon>Cotesia</taxon>
    </lineage>
</organism>
<proteinExistence type="evidence at transcript level"/>
<accession>A0A411G7U6</accession>
<sequence length="292" mass="31481">MSISNNDGSMSIESSTEGMSITNSKESTSMDSGSGMSISNNDGSMSIESSTEGMSITNSKESTSMDSGSGMSISNNDGSMSIESSTEASPPPKKGSCLGFKRNDKCYSLPGGECQSPEDCLSTSYSCQSGTCQNVVSTSGGRVSSSKPGVSSYWIQDENAERASEGVGALRDHTWLLYVCRVSKSKALTPGKLLDSISRDCHAEVDNDETKETFYELLIGSNVEWTDSSLYNPAKAVYGGHADDGTPYLICRAKYDDNYVIGKVKSPEYDQCIYGYDWTIYKESRFDVLVEN</sequence>
<name>A0A411G7U6_9HYME</name>
<dbReference type="SMART" id="SM00696">
    <property type="entry name" value="DM9"/>
    <property type="match status" value="1"/>
</dbReference>
<dbReference type="AlphaFoldDB" id="A0A411G7U6"/>
<dbReference type="PANTHER" id="PTHR31649:SF1">
    <property type="entry name" value="FARNESOIC ACID O-METHYL TRANSFERASE DOMAIN-CONTAINING PROTEIN"/>
    <property type="match status" value="1"/>
</dbReference>
<dbReference type="InterPro" id="IPR006616">
    <property type="entry name" value="DM9_repeat"/>
</dbReference>
<feature type="compositionally biased region" description="Polar residues" evidence="1">
    <location>
        <begin position="1"/>
        <end position="88"/>
    </location>
</feature>
<dbReference type="EMBL" id="MH366195">
    <property type="protein sequence ID" value="QBB02004.1"/>
    <property type="molecule type" value="mRNA"/>
</dbReference>